<name>A0ABM8YP67_9BACI</name>
<dbReference type="RefSeq" id="WP_230501687.1">
    <property type="nucleotide sequence ID" value="NZ_CAKJTJ010000013.1"/>
</dbReference>
<comment type="caution">
    <text evidence="1">The sequence shown here is derived from an EMBL/GenBank/DDBJ whole genome shotgun (WGS) entry which is preliminary data.</text>
</comment>
<keyword evidence="2" id="KW-1185">Reference proteome</keyword>
<evidence type="ECO:0000313" key="1">
    <source>
        <dbReference type="EMBL" id="CAG9621791.1"/>
    </source>
</evidence>
<sequence length="88" mass="10436">MQDHLTTLYKQLWNNRSLNEDSVGTDVLQMAIQKELKDEMTHPRIRKQPHEKYILAIKRILLSSLSEKDQILLINEYTMVLDLLKKES</sequence>
<protein>
    <submittedName>
        <fullName evidence="1">Uncharacterized protein</fullName>
    </submittedName>
</protein>
<accession>A0ABM8YP67</accession>
<evidence type="ECO:0000313" key="2">
    <source>
        <dbReference type="Proteomes" id="UP000789833"/>
    </source>
</evidence>
<organism evidence="1 2">
    <name type="scientific">Sutcliffiella rhizosphaerae</name>
    <dbReference type="NCBI Taxonomy" id="2880967"/>
    <lineage>
        <taxon>Bacteria</taxon>
        <taxon>Bacillati</taxon>
        <taxon>Bacillota</taxon>
        <taxon>Bacilli</taxon>
        <taxon>Bacillales</taxon>
        <taxon>Bacillaceae</taxon>
        <taxon>Sutcliffiella</taxon>
    </lineage>
</organism>
<reference evidence="1 2" key="1">
    <citation type="submission" date="2021-10" db="EMBL/GenBank/DDBJ databases">
        <authorList>
            <person name="Criscuolo A."/>
        </authorList>
    </citation>
    <scope>NUCLEOTIDE SEQUENCE [LARGE SCALE GENOMIC DNA]</scope>
    <source>
        <strain evidence="2">CIP 111883</strain>
    </source>
</reference>
<gene>
    <name evidence="1" type="ORF">BACCIP111883_02564</name>
</gene>
<dbReference type="Proteomes" id="UP000789833">
    <property type="component" value="Unassembled WGS sequence"/>
</dbReference>
<dbReference type="EMBL" id="CAKJTJ010000013">
    <property type="protein sequence ID" value="CAG9621791.1"/>
    <property type="molecule type" value="Genomic_DNA"/>
</dbReference>
<proteinExistence type="predicted"/>